<protein>
    <submittedName>
        <fullName evidence="1">LmbE family protein</fullName>
    </submittedName>
</protein>
<dbReference type="Proteomes" id="UP000001661">
    <property type="component" value="Chromosome"/>
</dbReference>
<dbReference type="PANTHER" id="PTHR12993:SF30">
    <property type="entry name" value="N-ACETYL-ALPHA-D-GLUCOSAMINYL L-MALATE DEACETYLASE 1"/>
    <property type="match status" value="1"/>
</dbReference>
<dbReference type="PANTHER" id="PTHR12993">
    <property type="entry name" value="N-ACETYLGLUCOSAMINYL-PHOSPHATIDYLINOSITOL DE-N-ACETYLASE-RELATED"/>
    <property type="match status" value="1"/>
</dbReference>
<organism evidence="1 2">
    <name type="scientific">Acetohalobium arabaticum (strain ATCC 49924 / DSM 5501 / Z-7288)</name>
    <dbReference type="NCBI Taxonomy" id="574087"/>
    <lineage>
        <taxon>Bacteria</taxon>
        <taxon>Bacillati</taxon>
        <taxon>Bacillota</taxon>
        <taxon>Clostridia</taxon>
        <taxon>Halanaerobiales</taxon>
        <taxon>Halobacteroidaceae</taxon>
        <taxon>Acetohalobium</taxon>
    </lineage>
</organism>
<sequence>MTVDLLAFGAHPDDVEIGAGGTLIKHHSDGYKTGIVDLTAGEMGSNGTPQIRRKEALAASEVLGAEFRHCLKLPDAKISRDEEAIKSIVKEIRAAKPKVVLAPYWKDRHPDHVNTSKLVTESCFKAGLKKFEATGPPYRPQAVVYYFLAAVDEPDFIVDIAEEYETKTEALLCHTSQVSYNQEHDFQTVLNDSTFLDKLDARFRYLGSLVDAQYGEGFKYKQTIKVSDLTMLEGGV</sequence>
<dbReference type="HOGENOM" id="CLU_049311_3_1_9"/>
<dbReference type="GO" id="GO:0071793">
    <property type="term" value="P:bacillithiol biosynthetic process"/>
    <property type="evidence" value="ECO:0007669"/>
    <property type="project" value="InterPro"/>
</dbReference>
<dbReference type="GO" id="GO:0019213">
    <property type="term" value="F:deacetylase activity"/>
    <property type="evidence" value="ECO:0007669"/>
    <property type="project" value="InterPro"/>
</dbReference>
<dbReference type="InterPro" id="IPR023842">
    <property type="entry name" value="Bacillithiol_biosynth_BshB1"/>
</dbReference>
<dbReference type="RefSeq" id="WP_013277296.1">
    <property type="nucleotide sequence ID" value="NC_014378.1"/>
</dbReference>
<dbReference type="STRING" id="574087.Acear_0301"/>
<evidence type="ECO:0000313" key="1">
    <source>
        <dbReference type="EMBL" id="ADL11850.1"/>
    </source>
</evidence>
<dbReference type="SUPFAM" id="SSF102588">
    <property type="entry name" value="LmbE-like"/>
    <property type="match status" value="1"/>
</dbReference>
<dbReference type="eggNOG" id="COG2120">
    <property type="taxonomic scope" value="Bacteria"/>
</dbReference>
<dbReference type="EMBL" id="CP002105">
    <property type="protein sequence ID" value="ADL11850.1"/>
    <property type="molecule type" value="Genomic_DNA"/>
</dbReference>
<dbReference type="InterPro" id="IPR003737">
    <property type="entry name" value="GlcNAc_PI_deacetylase-related"/>
</dbReference>
<dbReference type="AlphaFoldDB" id="D9QU57"/>
<reference evidence="1 2" key="1">
    <citation type="journal article" date="2010" name="Stand. Genomic Sci.">
        <title>Complete genome sequence of Acetohalobium arabaticum type strain (Z-7288).</title>
        <authorList>
            <person name="Sikorski J."/>
            <person name="Lapidus A."/>
            <person name="Chertkov O."/>
            <person name="Lucas S."/>
            <person name="Copeland A."/>
            <person name="Glavina Del Rio T."/>
            <person name="Nolan M."/>
            <person name="Tice H."/>
            <person name="Cheng J.F."/>
            <person name="Han C."/>
            <person name="Brambilla E."/>
            <person name="Pitluck S."/>
            <person name="Liolios K."/>
            <person name="Ivanova N."/>
            <person name="Mavromatis K."/>
            <person name="Mikhailova N."/>
            <person name="Pati A."/>
            <person name="Bruce D."/>
            <person name="Detter C."/>
            <person name="Tapia R."/>
            <person name="Goodwin L."/>
            <person name="Chen A."/>
            <person name="Palaniappan K."/>
            <person name="Land M."/>
            <person name="Hauser L."/>
            <person name="Chang Y.J."/>
            <person name="Jeffries C.D."/>
            <person name="Rohde M."/>
            <person name="Goker M."/>
            <person name="Spring S."/>
            <person name="Woyke T."/>
            <person name="Bristow J."/>
            <person name="Eisen J.A."/>
            <person name="Markowitz V."/>
            <person name="Hugenholtz P."/>
            <person name="Kyrpides N.C."/>
            <person name="Klenk H.P."/>
        </authorList>
    </citation>
    <scope>NUCLEOTIDE SEQUENCE [LARGE SCALE GENOMIC DNA]</scope>
    <source>
        <strain evidence="2">ATCC 49924 / DSM 5501 / Z-7288</strain>
    </source>
</reference>
<name>D9QU57_ACEAZ</name>
<dbReference type="OrthoDB" id="9815144at2"/>
<dbReference type="Gene3D" id="3.40.50.10320">
    <property type="entry name" value="LmbE-like"/>
    <property type="match status" value="1"/>
</dbReference>
<evidence type="ECO:0000313" key="2">
    <source>
        <dbReference type="Proteomes" id="UP000001661"/>
    </source>
</evidence>
<dbReference type="KEGG" id="aar:Acear_0301"/>
<accession>D9QU57</accession>
<keyword evidence="2" id="KW-1185">Reference proteome</keyword>
<dbReference type="GO" id="GO:0016811">
    <property type="term" value="F:hydrolase activity, acting on carbon-nitrogen (but not peptide) bonds, in linear amides"/>
    <property type="evidence" value="ECO:0007669"/>
    <property type="project" value="TreeGrafter"/>
</dbReference>
<dbReference type="InterPro" id="IPR024078">
    <property type="entry name" value="LmbE-like_dom_sf"/>
</dbReference>
<dbReference type="NCBIfam" id="TIGR04001">
    <property type="entry name" value="thiol_BshB1"/>
    <property type="match status" value="1"/>
</dbReference>
<dbReference type="Pfam" id="PF02585">
    <property type="entry name" value="PIG-L"/>
    <property type="match status" value="1"/>
</dbReference>
<gene>
    <name evidence="1" type="ordered locus">Acear_0301</name>
</gene>
<proteinExistence type="predicted"/>